<dbReference type="InterPro" id="IPR050555">
    <property type="entry name" value="Bact_Solute-Bind_Prot2"/>
</dbReference>
<protein>
    <recommendedName>
        <fullName evidence="3">HTH lacI-type domain-containing protein</fullName>
    </recommendedName>
</protein>
<name>A0ABR4TM16_9PROT</name>
<evidence type="ECO:0000313" key="4">
    <source>
        <dbReference type="EMBL" id="KEO55692.1"/>
    </source>
</evidence>
<gene>
    <name evidence="4" type="ORF">SMB34_04585</name>
</gene>
<keyword evidence="5" id="KW-1185">Reference proteome</keyword>
<dbReference type="PROSITE" id="PS50932">
    <property type="entry name" value="HTH_LACI_2"/>
    <property type="match status" value="1"/>
</dbReference>
<dbReference type="SUPFAM" id="SSF53822">
    <property type="entry name" value="Periplasmic binding protein-like I"/>
    <property type="match status" value="1"/>
</dbReference>
<dbReference type="InterPro" id="IPR010982">
    <property type="entry name" value="Lambda_DNA-bd_dom_sf"/>
</dbReference>
<dbReference type="Pfam" id="PF00356">
    <property type="entry name" value="LacI"/>
    <property type="match status" value="1"/>
</dbReference>
<evidence type="ECO:0000259" key="3">
    <source>
        <dbReference type="PROSITE" id="PS50932"/>
    </source>
</evidence>
<dbReference type="PANTHER" id="PTHR30036">
    <property type="entry name" value="D-XYLOSE-BINDING PERIPLASMIC PROTEIN"/>
    <property type="match status" value="1"/>
</dbReference>
<proteinExistence type="inferred from homology"/>
<dbReference type="Gene3D" id="3.40.50.2300">
    <property type="match status" value="2"/>
</dbReference>
<dbReference type="CDD" id="cd06307">
    <property type="entry name" value="PBP1_sugar_binding"/>
    <property type="match status" value="1"/>
</dbReference>
<dbReference type="Proteomes" id="UP000027463">
    <property type="component" value="Unassembled WGS sequence"/>
</dbReference>
<evidence type="ECO:0000256" key="1">
    <source>
        <dbReference type="ARBA" id="ARBA00004418"/>
    </source>
</evidence>
<dbReference type="Gene3D" id="1.10.260.40">
    <property type="entry name" value="lambda repressor-like DNA-binding domains"/>
    <property type="match status" value="1"/>
</dbReference>
<comment type="similarity">
    <text evidence="2">Belongs to the bacterial solute-binding protein 2 family.</text>
</comment>
<dbReference type="CDD" id="cd01392">
    <property type="entry name" value="HTH_LacI"/>
    <property type="match status" value="1"/>
</dbReference>
<organism evidence="4 5">
    <name type="scientific">Thalassospira permensis NBRC 106175</name>
    <dbReference type="NCBI Taxonomy" id="1353532"/>
    <lineage>
        <taxon>Bacteria</taxon>
        <taxon>Pseudomonadati</taxon>
        <taxon>Pseudomonadota</taxon>
        <taxon>Alphaproteobacteria</taxon>
        <taxon>Rhodospirillales</taxon>
        <taxon>Thalassospiraceae</taxon>
        <taxon>Thalassospira</taxon>
    </lineage>
</organism>
<evidence type="ECO:0000313" key="5">
    <source>
        <dbReference type="Proteomes" id="UP000027463"/>
    </source>
</evidence>
<reference evidence="4 5" key="1">
    <citation type="submission" date="2013-07" db="EMBL/GenBank/DDBJ databases">
        <title>Thalassospira permensis NBRC 106175 Genome Sequencing.</title>
        <authorList>
            <person name="Lai Q."/>
            <person name="Shao Z."/>
        </authorList>
    </citation>
    <scope>NUCLEOTIDE SEQUENCE [LARGE SCALE GENOMIC DNA]</scope>
    <source>
        <strain evidence="4 5">NBRC 106175</strain>
    </source>
</reference>
<dbReference type="EMBL" id="AUNC01000023">
    <property type="protein sequence ID" value="KEO55692.1"/>
    <property type="molecule type" value="Genomic_DNA"/>
</dbReference>
<dbReference type="SUPFAM" id="SSF47413">
    <property type="entry name" value="lambda repressor-like DNA-binding domains"/>
    <property type="match status" value="1"/>
</dbReference>
<dbReference type="PANTHER" id="PTHR30036:SF7">
    <property type="entry name" value="ABC TRANSPORTER PERIPLASMIC-BINDING PROTEIN YPHF"/>
    <property type="match status" value="1"/>
</dbReference>
<dbReference type="InterPro" id="IPR028082">
    <property type="entry name" value="Peripla_BP_I"/>
</dbReference>
<dbReference type="RefSeq" id="WP_051682276.1">
    <property type="nucleotide sequence ID" value="NZ_AUNC01000023.1"/>
</dbReference>
<dbReference type="InterPro" id="IPR000843">
    <property type="entry name" value="HTH_LacI"/>
</dbReference>
<evidence type="ECO:0000256" key="2">
    <source>
        <dbReference type="ARBA" id="ARBA00007639"/>
    </source>
</evidence>
<accession>A0ABR4TM16</accession>
<comment type="subcellular location">
    <subcellularLocation>
        <location evidence="1">Periplasm</location>
    </subcellularLocation>
</comment>
<feature type="domain" description="HTH lacI-type" evidence="3">
    <location>
        <begin position="20"/>
        <end position="57"/>
    </location>
</feature>
<dbReference type="SMART" id="SM00354">
    <property type="entry name" value="HTH_LACI"/>
    <property type="match status" value="1"/>
</dbReference>
<comment type="caution">
    <text evidence="4">The sequence shown here is derived from an EMBL/GenBank/DDBJ whole genome shotgun (WGS) entry which is preliminary data.</text>
</comment>
<sequence>MADKIDATDIFDERGNWRSPTITEIARASGCSTATVDRVLNERPGVREVTRKRVLDALSSLTIESPTDASSCLKIAFLSDSGAAFNQSLREGVNAYQAAYPNLELSFYSVLTTEVKPVQFAQQIERISQDVDGLVLVAREDLIINRAVRAVSARGVPVVCVTTDLPNSRRIAYIGNDQTGAGSTAACLMGTSISSSNSRVLLVISAPYRCQEERELGFRRVLRSEYPSLTVEERVSSNDDFEYSYRNVRNYIRDHGPPGGIYNVAGGNTGIAEALRDEGLSGEVTFIGHELNSNSRILLETGGMDFVIGHDLDREISFSIECLRASLKKQDLPNIPSMPVRIFTKYNCF</sequence>
<dbReference type="InterPro" id="IPR025997">
    <property type="entry name" value="SBP_2_dom"/>
</dbReference>
<dbReference type="Pfam" id="PF13407">
    <property type="entry name" value="Peripla_BP_4"/>
    <property type="match status" value="1"/>
</dbReference>